<protein>
    <submittedName>
        <fullName evidence="1">18.3 kDa family</fullName>
    </submittedName>
</protein>
<sequence length="252" mass="28740">MLNIYITCIAAIIGGHPCFSYDIVPERGPCRSVMNTSSTKRSCYYACYHDNNRRERGQYIDGTKCWHPTLRGQIGSCMRGNCILPEGGEPHINNTLPEEACDDVYRGHGFASRCQRTCKYRGRYKRVPYAGGTPCIPINKEGQRSGNAGICMLGICRPYDELETRYPQIEKKVFLLKYQKCPDKDHFGKNVLWSCYYYCKQNGSWFFGYYKSNKNSACELFQPDHRLGWCCRGKCMRQANCGRVEGSVTGPA</sequence>
<dbReference type="AlphaFoldDB" id="A0A224YBH6"/>
<evidence type="ECO:0000313" key="1">
    <source>
        <dbReference type="EMBL" id="MAA11172.1"/>
    </source>
</evidence>
<organism evidence="1">
    <name type="scientific">Rhipicephalus zambeziensis</name>
    <dbReference type="NCBI Taxonomy" id="60191"/>
    <lineage>
        <taxon>Eukaryota</taxon>
        <taxon>Metazoa</taxon>
        <taxon>Ecdysozoa</taxon>
        <taxon>Arthropoda</taxon>
        <taxon>Chelicerata</taxon>
        <taxon>Arachnida</taxon>
        <taxon>Acari</taxon>
        <taxon>Parasitiformes</taxon>
        <taxon>Ixodida</taxon>
        <taxon>Ixodoidea</taxon>
        <taxon>Ixodidae</taxon>
        <taxon>Rhipicephalinae</taxon>
        <taxon>Rhipicephalus</taxon>
        <taxon>Rhipicephalus</taxon>
    </lineage>
</organism>
<dbReference type="EMBL" id="GFPF01000026">
    <property type="protein sequence ID" value="MAA11172.1"/>
    <property type="molecule type" value="Transcribed_RNA"/>
</dbReference>
<accession>A0A224YBH6</accession>
<reference evidence="1" key="1">
    <citation type="journal article" date="2017" name="Parasit. Vectors">
        <title>Sialotranscriptomics of Rhipicephalus zambeziensis reveals intricate expression profiles of secretory proteins and suggests tight temporal transcriptional regulation during blood-feeding.</title>
        <authorList>
            <person name="de Castro M.H."/>
            <person name="de Klerk D."/>
            <person name="Pienaar R."/>
            <person name="Rees D.J.G."/>
            <person name="Mans B.J."/>
        </authorList>
    </citation>
    <scope>NUCLEOTIDE SEQUENCE</scope>
    <source>
        <tissue evidence="1">Salivary glands</tissue>
    </source>
</reference>
<proteinExistence type="predicted"/>
<name>A0A224YBH6_9ACAR</name>